<dbReference type="VEuPathDB" id="FungiDB:BTJ68_05155"/>
<dbReference type="InterPro" id="IPR027417">
    <property type="entry name" value="P-loop_NTPase"/>
</dbReference>
<dbReference type="SUPFAM" id="SSF52540">
    <property type="entry name" value="P-loop containing nucleoside triphosphate hydrolases"/>
    <property type="match status" value="1"/>
</dbReference>
<feature type="region of interest" description="Disordered" evidence="1">
    <location>
        <begin position="933"/>
        <end position="959"/>
    </location>
</feature>
<dbReference type="PANTHER" id="PTHR33840">
    <property type="match status" value="1"/>
</dbReference>
<dbReference type="CDD" id="cd00882">
    <property type="entry name" value="Ras_like_GTPase"/>
    <property type="match status" value="1"/>
</dbReference>
<evidence type="ECO:0008006" key="6">
    <source>
        <dbReference type="Google" id="ProtNLM"/>
    </source>
</evidence>
<dbReference type="InterPro" id="IPR018712">
    <property type="entry name" value="Tle1-like_cat"/>
</dbReference>
<feature type="domain" description="G" evidence="2">
    <location>
        <begin position="436"/>
        <end position="561"/>
    </location>
</feature>
<feature type="compositionally biased region" description="Polar residues" evidence="1">
    <location>
        <begin position="950"/>
        <end position="959"/>
    </location>
</feature>
<dbReference type="EMBL" id="MUNK01000050">
    <property type="protein sequence ID" value="OTA35056.1"/>
    <property type="molecule type" value="Genomic_DNA"/>
</dbReference>
<dbReference type="InParanoid" id="A0A1Z5TGA7"/>
<dbReference type="AlphaFoldDB" id="A0A1Z5TGA7"/>
<reference evidence="4 5" key="1">
    <citation type="submission" date="2017-01" db="EMBL/GenBank/DDBJ databases">
        <title>The recent genome duplication of the halophilic yeast Hortaea werneckii: insights from long-read sequencing.</title>
        <authorList>
            <person name="Sinha S."/>
            <person name="Flibotte S."/>
            <person name="Neira M."/>
            <person name="Lenassi M."/>
            <person name="Gostincar C."/>
            <person name="Stajich J.E."/>
            <person name="Nislow C.E."/>
        </authorList>
    </citation>
    <scope>NUCLEOTIDE SEQUENCE [LARGE SCALE GENOMIC DNA]</scope>
    <source>
        <strain evidence="4 5">EXF-2000</strain>
    </source>
</reference>
<dbReference type="OrthoDB" id="59699at2759"/>
<dbReference type="STRING" id="1157616.A0A1Z5TGA7"/>
<comment type="caution">
    <text evidence="4">The sequence shown here is derived from an EMBL/GenBank/DDBJ whole genome shotgun (WGS) entry which is preliminary data.</text>
</comment>
<dbReference type="InterPro" id="IPR006073">
    <property type="entry name" value="GTP-bd"/>
</dbReference>
<evidence type="ECO:0000259" key="3">
    <source>
        <dbReference type="Pfam" id="PF09994"/>
    </source>
</evidence>
<protein>
    <recommendedName>
        <fullName evidence="6">DUF2235 domain-containing protein</fullName>
    </recommendedName>
</protein>
<organism evidence="4 5">
    <name type="scientific">Hortaea werneckii EXF-2000</name>
    <dbReference type="NCBI Taxonomy" id="1157616"/>
    <lineage>
        <taxon>Eukaryota</taxon>
        <taxon>Fungi</taxon>
        <taxon>Dikarya</taxon>
        <taxon>Ascomycota</taxon>
        <taxon>Pezizomycotina</taxon>
        <taxon>Dothideomycetes</taxon>
        <taxon>Dothideomycetidae</taxon>
        <taxon>Mycosphaerellales</taxon>
        <taxon>Teratosphaeriaceae</taxon>
        <taxon>Hortaea</taxon>
    </lineage>
</organism>
<dbReference type="Pfam" id="PF09994">
    <property type="entry name" value="T6SS_Tle1-like_cat"/>
    <property type="match status" value="1"/>
</dbReference>
<evidence type="ECO:0000259" key="2">
    <source>
        <dbReference type="Pfam" id="PF01926"/>
    </source>
</evidence>
<name>A0A1Z5TGA7_HORWE</name>
<dbReference type="Pfam" id="PF01926">
    <property type="entry name" value="MMR_HSR1"/>
    <property type="match status" value="1"/>
</dbReference>
<dbReference type="Gene3D" id="3.40.50.300">
    <property type="entry name" value="P-loop containing nucleotide triphosphate hydrolases"/>
    <property type="match status" value="1"/>
</dbReference>
<proteinExistence type="predicted"/>
<evidence type="ECO:0000313" key="4">
    <source>
        <dbReference type="EMBL" id="OTA35056.1"/>
    </source>
</evidence>
<evidence type="ECO:0000256" key="1">
    <source>
        <dbReference type="SAM" id="MobiDB-lite"/>
    </source>
</evidence>
<accession>A0A1Z5TGA7</accession>
<feature type="region of interest" description="Disordered" evidence="1">
    <location>
        <begin position="869"/>
        <end position="893"/>
    </location>
</feature>
<dbReference type="PANTHER" id="PTHR33840:SF1">
    <property type="entry name" value="TLE1 PHOSPHOLIPASE DOMAIN-CONTAINING PROTEIN"/>
    <property type="match status" value="1"/>
</dbReference>
<sequence length="959" mass="105288">MMATSSPPVRLIVCVDGTSRSSSGTNETHIHRLYTGVKCGRCVDPSGAAFDQRPLYVPGIGSADDIVSRDRIQTNLLGQGYLKQVHEVYEACCQRRSTQDEVWLFGYSRGAYVVRAVAGLLHTFGALLSAGRPEFAKDFKKIVKESKAFRGKSSLALSPVSSSSTATTRPAAKIRFVGAFDTVKALGEDDLFDVSFNSSIQHLRHALALNEDRKALAPQAIFPEEFYRMKLSESMRSFVQAYFMGDHADLGGAAIKAGLGLYPLQWMAIEALNCGLSFKSPSSSSTSHESLLSSVLPTASSGGEAAWCFTSANGIKTQMRDVRGLHSTSGSRNGTALRLITKYGSIRQKRQREIFTSNGYLKGFCDWAPQGTILHPSVYMLVDENSSITLEMREVKLQRYLEDWRDKMLGSKDGIVNPGFWLDQDDDDAPDPGPLRVLVCGNTGVGKSTLINKTFGVDVTQSSNRTRGIHDVQEEITFDGRPDLIVHDSGGFEAGADSEFLAIERFLEEKSAKVNVSERLHVIWFCIDVNSPRTLQTVTEKLFQAVSRYADDVPIVLVATKKDEFLDIEFGIHRKALKKAGQRLDEDACDAYAEQKLQERVDMIRSEMESVPGGRLEACVAVSQDDACSIGDLSKTTSHCFDTDKVRLLYIRAQVARIDLKIDMALCEVNRRYKRLIYEVAGSGFAPGGATISRKYSTTGITKKIIACFGLPTVSAEMALNALNTNVWNVLPQNLVLALAEALHVVGLIGGMSGIPVFLVSGSINAYYIVPATCRLFLIMACDLTFVLARSFKEVTFRTSGQPTERDVNAAARKYHLGGYSKHIHREIKRLIPRWNVFKSFQTDKVQQGLQTIFATYKDRLMEDVDLPLDTVKSQTDPDSTDTDSSTDGDSSLFNDVRLANAAVAELDGRRPVAELEADASLVELPNNGLSELAHSRSTVKRPSDVAHSPTATRTSGLS</sequence>
<dbReference type="Proteomes" id="UP000194280">
    <property type="component" value="Unassembled WGS sequence"/>
</dbReference>
<gene>
    <name evidence="4" type="ORF">BTJ68_05155</name>
</gene>
<keyword evidence="5" id="KW-1185">Reference proteome</keyword>
<dbReference type="GO" id="GO:0005525">
    <property type="term" value="F:GTP binding"/>
    <property type="evidence" value="ECO:0007669"/>
    <property type="project" value="InterPro"/>
</dbReference>
<evidence type="ECO:0000313" key="5">
    <source>
        <dbReference type="Proteomes" id="UP000194280"/>
    </source>
</evidence>
<feature type="domain" description="T6SS Phospholipase effector Tle1-like catalytic" evidence="3">
    <location>
        <begin position="10"/>
        <end position="268"/>
    </location>
</feature>